<dbReference type="Proteomes" id="UP001289374">
    <property type="component" value="Unassembled WGS sequence"/>
</dbReference>
<dbReference type="FunFam" id="1.20.1280.50:FF:000084">
    <property type="entry name" value="EIN3-binding F-box protein 1"/>
    <property type="match status" value="1"/>
</dbReference>
<protein>
    <submittedName>
        <fullName evidence="7">EIN3-binding F-box protein 1</fullName>
    </submittedName>
</protein>
<evidence type="ECO:0000256" key="3">
    <source>
        <dbReference type="ARBA" id="ARBA00022745"/>
    </source>
</evidence>
<sequence length="964" mass="102443">MGTTEEVERLRAAGSTSLKMRTAAKSGAESHVNHGEGWEKASCRASCRDVFVVDDDGEGEEDPDGDISFEFGGQLKKLGELLLCFLVAKVFPELGNQLKDNNFIPFIPSSVLICQSEEGIIIEDCDKNRGCLGCCTKPPLVISVDEPSKGLKIQGQRVKNRSFTEDFWSTSSGDIGNSAFPSHRSMSSISTSNQTLDTHSCTGGPSNSAEFVNHGKYLHLGVSSSLNSKAKHVYLPFSVLKGFFFGIKQGSSGWNATYESLLGTNKPFPQPIRLARLSSPSTLYILLPSPFHTAPMSKVFDFDGDNDFCHGGFLYQNPKESSLFLSLGSHVDVYFPPRKRSRISAPFVVSGVAKQQPSIEILPDECLFEVFRRLPGGHERSACACVSKRWLMLLSSIHRDEICATATTHFVEPENRSESQKADDFAQPKEKGEFGNLNGIKPEDEEFLEADSHGYLSRCLEGKKASDVRLAAISVGTASCGGLGKLSIRGNTSTRRLTDLGLKAISRGCPSLGVLSLWNLSSVGDEGLSAIATGCRSLEKLDLCHCPAITDKGLIAIAMNCPNLTSVTIESCLNVGNGSLQALGRSCANLKCISIKNCPLVGDQGIASLFSSAGHAITKANLQALNISDASLAVIGHYGSAMIDLELGGLHVVNERGFWVMGKGQGLQKLKSLSIASCRGVSDVGLEALGNGCPNLKVFGLQKCPLVSDNGVVSFAKAAGSLQSLRLEDCHRISQFGVLGILAKCGGKLKAFALANCLGIRDIDSEFPLTTSCCSLRSLTIRNCPGLGNTGLGMLGRLCPGLTHVDLTGLQGITDSGILPLVQRSGVGLVKVNLSGCVNLTDNLVAEITKLHGGTLETLILDGCRCITDVSLKAIAGNCSLLSELDVSQCGITNSGIAILAGAEQLFLRVLSVAGCSLVSDKSLPFLALLGKSLVGLNIQHCCGISCGAVNQLLEHLWRCDILS</sequence>
<dbReference type="Gene3D" id="3.80.10.10">
    <property type="entry name" value="Ribonuclease Inhibitor"/>
    <property type="match status" value="3"/>
</dbReference>
<dbReference type="SUPFAM" id="SSF52047">
    <property type="entry name" value="RNI-like"/>
    <property type="match status" value="2"/>
</dbReference>
<keyword evidence="3" id="KW-0936">Ethylene signaling pathway</keyword>
<dbReference type="FunFam" id="3.80.10.10:FF:000595">
    <property type="entry name" value="EIN3-binding F-box protein 1"/>
    <property type="match status" value="1"/>
</dbReference>
<dbReference type="Pfam" id="PF13516">
    <property type="entry name" value="LRR_6"/>
    <property type="match status" value="1"/>
</dbReference>
<dbReference type="GO" id="GO:0005634">
    <property type="term" value="C:nucleus"/>
    <property type="evidence" value="ECO:0007669"/>
    <property type="project" value="UniProtKB-SubCell"/>
</dbReference>
<reference evidence="7" key="1">
    <citation type="submission" date="2020-06" db="EMBL/GenBank/DDBJ databases">
        <authorList>
            <person name="Li T."/>
            <person name="Hu X."/>
            <person name="Zhang T."/>
            <person name="Song X."/>
            <person name="Zhang H."/>
            <person name="Dai N."/>
            <person name="Sheng W."/>
            <person name="Hou X."/>
            <person name="Wei L."/>
        </authorList>
    </citation>
    <scope>NUCLEOTIDE SEQUENCE</scope>
    <source>
        <strain evidence="7">K16</strain>
        <tissue evidence="7">Leaf</tissue>
    </source>
</reference>
<evidence type="ECO:0000256" key="1">
    <source>
        <dbReference type="ARBA" id="ARBA00004123"/>
    </source>
</evidence>
<dbReference type="AlphaFoldDB" id="A0AAE1W8D6"/>
<dbReference type="SMART" id="SM00256">
    <property type="entry name" value="FBOX"/>
    <property type="match status" value="1"/>
</dbReference>
<dbReference type="Pfam" id="PF00646">
    <property type="entry name" value="F-box"/>
    <property type="match status" value="1"/>
</dbReference>
<reference evidence="7" key="2">
    <citation type="journal article" date="2024" name="Plant">
        <title>Genomic evolution and insights into agronomic trait innovations of Sesamum species.</title>
        <authorList>
            <person name="Miao H."/>
            <person name="Wang L."/>
            <person name="Qu L."/>
            <person name="Liu H."/>
            <person name="Sun Y."/>
            <person name="Le M."/>
            <person name="Wang Q."/>
            <person name="Wei S."/>
            <person name="Zheng Y."/>
            <person name="Lin W."/>
            <person name="Duan Y."/>
            <person name="Cao H."/>
            <person name="Xiong S."/>
            <person name="Wang X."/>
            <person name="Wei L."/>
            <person name="Li C."/>
            <person name="Ma Q."/>
            <person name="Ju M."/>
            <person name="Zhao R."/>
            <person name="Li G."/>
            <person name="Mu C."/>
            <person name="Tian Q."/>
            <person name="Mei H."/>
            <person name="Zhang T."/>
            <person name="Gao T."/>
            <person name="Zhang H."/>
        </authorList>
    </citation>
    <scope>NUCLEOTIDE SEQUENCE</scope>
    <source>
        <strain evidence="7">K16</strain>
    </source>
</reference>
<organism evidence="7 8">
    <name type="scientific">Sesamum angolense</name>
    <dbReference type="NCBI Taxonomy" id="2727404"/>
    <lineage>
        <taxon>Eukaryota</taxon>
        <taxon>Viridiplantae</taxon>
        <taxon>Streptophyta</taxon>
        <taxon>Embryophyta</taxon>
        <taxon>Tracheophyta</taxon>
        <taxon>Spermatophyta</taxon>
        <taxon>Magnoliopsida</taxon>
        <taxon>eudicotyledons</taxon>
        <taxon>Gunneridae</taxon>
        <taxon>Pentapetalae</taxon>
        <taxon>asterids</taxon>
        <taxon>lamiids</taxon>
        <taxon>Lamiales</taxon>
        <taxon>Pedaliaceae</taxon>
        <taxon>Sesamum</taxon>
    </lineage>
</organism>
<feature type="domain" description="F-box" evidence="6">
    <location>
        <begin position="362"/>
        <end position="402"/>
    </location>
</feature>
<dbReference type="GO" id="GO:0031146">
    <property type="term" value="P:SCF-dependent proteasomal ubiquitin-dependent protein catabolic process"/>
    <property type="evidence" value="ECO:0007669"/>
    <property type="project" value="TreeGrafter"/>
</dbReference>
<dbReference type="GO" id="GO:0009873">
    <property type="term" value="P:ethylene-activated signaling pathway"/>
    <property type="evidence" value="ECO:0007669"/>
    <property type="project" value="UniProtKB-KW"/>
</dbReference>
<dbReference type="GO" id="GO:0010105">
    <property type="term" value="P:negative regulation of ethylene-activated signaling pathway"/>
    <property type="evidence" value="ECO:0007669"/>
    <property type="project" value="UniProtKB-ARBA"/>
</dbReference>
<dbReference type="PANTHER" id="PTHR13318">
    <property type="entry name" value="PARTNER OF PAIRED, ISOFORM B-RELATED"/>
    <property type="match status" value="1"/>
</dbReference>
<comment type="subcellular location">
    <subcellularLocation>
        <location evidence="1">Nucleus</location>
    </subcellularLocation>
</comment>
<comment type="caution">
    <text evidence="7">The sequence shown here is derived from an EMBL/GenBank/DDBJ whole genome shotgun (WGS) entry which is preliminary data.</text>
</comment>
<keyword evidence="4" id="KW-0833">Ubl conjugation pathway</keyword>
<proteinExistence type="predicted"/>
<evidence type="ECO:0000259" key="6">
    <source>
        <dbReference type="SMART" id="SM00256"/>
    </source>
</evidence>
<comment type="pathway">
    <text evidence="2">Protein modification; protein ubiquitination.</text>
</comment>
<evidence type="ECO:0000313" key="7">
    <source>
        <dbReference type="EMBL" id="KAK4388657.1"/>
    </source>
</evidence>
<dbReference type="EMBL" id="JACGWL010000013">
    <property type="protein sequence ID" value="KAK4388657.1"/>
    <property type="molecule type" value="Genomic_DNA"/>
</dbReference>
<dbReference type="PANTHER" id="PTHR13318:SF178">
    <property type="entry name" value="OS02G0200900 PROTEIN"/>
    <property type="match status" value="1"/>
</dbReference>
<accession>A0AAE1W8D6</accession>
<dbReference type="InterPro" id="IPR036047">
    <property type="entry name" value="F-box-like_dom_sf"/>
</dbReference>
<keyword evidence="5" id="KW-0539">Nucleus</keyword>
<keyword evidence="8" id="KW-1185">Reference proteome</keyword>
<name>A0AAE1W8D6_9LAMI</name>
<dbReference type="InterPro" id="IPR057207">
    <property type="entry name" value="FBXL15_LRR"/>
</dbReference>
<dbReference type="InterPro" id="IPR006553">
    <property type="entry name" value="Leu-rich_rpt_Cys-con_subtyp"/>
</dbReference>
<dbReference type="InterPro" id="IPR032675">
    <property type="entry name" value="LRR_dom_sf"/>
</dbReference>
<dbReference type="SUPFAM" id="SSF81383">
    <property type="entry name" value="F-box domain"/>
    <property type="match status" value="1"/>
</dbReference>
<gene>
    <name evidence="7" type="ORF">Sango_2202700</name>
</gene>
<evidence type="ECO:0000256" key="2">
    <source>
        <dbReference type="ARBA" id="ARBA00004906"/>
    </source>
</evidence>
<dbReference type="SMART" id="SM00367">
    <property type="entry name" value="LRR_CC"/>
    <property type="match status" value="15"/>
</dbReference>
<dbReference type="InterPro" id="IPR001810">
    <property type="entry name" value="F-box_dom"/>
</dbReference>
<dbReference type="CDD" id="cd22159">
    <property type="entry name" value="F-box_AtTIR1-like"/>
    <property type="match status" value="1"/>
</dbReference>
<dbReference type="Pfam" id="PF25372">
    <property type="entry name" value="DUF7885"/>
    <property type="match status" value="2"/>
</dbReference>
<dbReference type="FunFam" id="3.80.10.10:FF:000451">
    <property type="entry name" value="EIN3-binding F-box protein 1"/>
    <property type="match status" value="1"/>
</dbReference>
<dbReference type="FunFam" id="3.80.10.10:FF:000473">
    <property type="entry name" value="EIN3-binding F-box protein 1"/>
    <property type="match status" value="1"/>
</dbReference>
<dbReference type="GO" id="GO:0019005">
    <property type="term" value="C:SCF ubiquitin ligase complex"/>
    <property type="evidence" value="ECO:0007669"/>
    <property type="project" value="TreeGrafter"/>
</dbReference>
<evidence type="ECO:0000256" key="4">
    <source>
        <dbReference type="ARBA" id="ARBA00022786"/>
    </source>
</evidence>
<evidence type="ECO:0000256" key="5">
    <source>
        <dbReference type="ARBA" id="ARBA00023242"/>
    </source>
</evidence>
<evidence type="ECO:0000313" key="8">
    <source>
        <dbReference type="Proteomes" id="UP001289374"/>
    </source>
</evidence>
<dbReference type="InterPro" id="IPR001611">
    <property type="entry name" value="Leu-rich_rpt"/>
</dbReference>